<dbReference type="AlphaFoldDB" id="A0A6H5GSQ7"/>
<protein>
    <submittedName>
        <fullName evidence="1">Uncharacterized protein</fullName>
    </submittedName>
</protein>
<keyword evidence="2" id="KW-1185">Reference proteome</keyword>
<dbReference type="Proteomes" id="UP000479000">
    <property type="component" value="Unassembled WGS sequence"/>
</dbReference>
<reference evidence="1 2" key="1">
    <citation type="submission" date="2020-02" db="EMBL/GenBank/DDBJ databases">
        <authorList>
            <person name="Ferguson B K."/>
        </authorList>
    </citation>
    <scope>NUCLEOTIDE SEQUENCE [LARGE SCALE GENOMIC DNA]</scope>
</reference>
<dbReference type="EMBL" id="CADCXU010019062">
    <property type="protein sequence ID" value="CAB0007420.1"/>
    <property type="molecule type" value="Genomic_DNA"/>
</dbReference>
<organism evidence="1 2">
    <name type="scientific">Nesidiocoris tenuis</name>
    <dbReference type="NCBI Taxonomy" id="355587"/>
    <lineage>
        <taxon>Eukaryota</taxon>
        <taxon>Metazoa</taxon>
        <taxon>Ecdysozoa</taxon>
        <taxon>Arthropoda</taxon>
        <taxon>Hexapoda</taxon>
        <taxon>Insecta</taxon>
        <taxon>Pterygota</taxon>
        <taxon>Neoptera</taxon>
        <taxon>Paraneoptera</taxon>
        <taxon>Hemiptera</taxon>
        <taxon>Heteroptera</taxon>
        <taxon>Panheteroptera</taxon>
        <taxon>Cimicomorpha</taxon>
        <taxon>Miridae</taxon>
        <taxon>Dicyphina</taxon>
        <taxon>Nesidiocoris</taxon>
    </lineage>
</organism>
<accession>A0A6H5GSQ7</accession>
<evidence type="ECO:0000313" key="2">
    <source>
        <dbReference type="Proteomes" id="UP000479000"/>
    </source>
</evidence>
<sequence length="68" mass="7632">MEVKQSVTTRKWQCALLSSMYDVLAATGSPVLSHCYPDVRPPFSMYISYFYTHCPHLDSGRSGSSDPK</sequence>
<evidence type="ECO:0000313" key="1">
    <source>
        <dbReference type="EMBL" id="CAB0007420.1"/>
    </source>
</evidence>
<gene>
    <name evidence="1" type="ORF">NTEN_LOCUS12704</name>
</gene>
<proteinExistence type="predicted"/>
<name>A0A6H5GSQ7_9HEMI</name>